<comment type="caution">
    <text evidence="2">The sequence shown here is derived from an EMBL/GenBank/DDBJ whole genome shotgun (WGS) entry which is preliminary data.</text>
</comment>
<dbReference type="PROSITE" id="PS51257">
    <property type="entry name" value="PROKAR_LIPOPROTEIN"/>
    <property type="match status" value="1"/>
</dbReference>
<name>A0ABW3BQJ4_9FLAO</name>
<keyword evidence="3" id="KW-1185">Reference proteome</keyword>
<reference evidence="3" key="1">
    <citation type="journal article" date="2019" name="Int. J. Syst. Evol. Microbiol.">
        <title>The Global Catalogue of Microorganisms (GCM) 10K type strain sequencing project: providing services to taxonomists for standard genome sequencing and annotation.</title>
        <authorList>
            <consortium name="The Broad Institute Genomics Platform"/>
            <consortium name="The Broad Institute Genome Sequencing Center for Infectious Disease"/>
            <person name="Wu L."/>
            <person name="Ma J."/>
        </authorList>
    </citation>
    <scope>NUCLEOTIDE SEQUENCE [LARGE SCALE GENOMIC DNA]</scope>
    <source>
        <strain evidence="3">CCUG 60529</strain>
    </source>
</reference>
<evidence type="ECO:0000313" key="3">
    <source>
        <dbReference type="Proteomes" id="UP001597011"/>
    </source>
</evidence>
<evidence type="ECO:0000259" key="1">
    <source>
        <dbReference type="Pfam" id="PF13472"/>
    </source>
</evidence>
<dbReference type="SUPFAM" id="SSF52266">
    <property type="entry name" value="SGNH hydrolase"/>
    <property type="match status" value="1"/>
</dbReference>
<organism evidence="2 3">
    <name type="scientific">Mariniflexile aquimaris</name>
    <dbReference type="NCBI Taxonomy" id="881009"/>
    <lineage>
        <taxon>Bacteria</taxon>
        <taxon>Pseudomonadati</taxon>
        <taxon>Bacteroidota</taxon>
        <taxon>Flavobacteriia</taxon>
        <taxon>Flavobacteriales</taxon>
        <taxon>Flavobacteriaceae</taxon>
        <taxon>Mariniflexile</taxon>
    </lineage>
</organism>
<dbReference type="Proteomes" id="UP001597011">
    <property type="component" value="Unassembled WGS sequence"/>
</dbReference>
<dbReference type="Pfam" id="PF13472">
    <property type="entry name" value="Lipase_GDSL_2"/>
    <property type="match status" value="1"/>
</dbReference>
<evidence type="ECO:0000313" key="2">
    <source>
        <dbReference type="EMBL" id="MFD0835291.1"/>
    </source>
</evidence>
<dbReference type="PANTHER" id="PTHR30383">
    <property type="entry name" value="THIOESTERASE 1/PROTEASE 1/LYSOPHOSPHOLIPASE L1"/>
    <property type="match status" value="1"/>
</dbReference>
<dbReference type="InterPro" id="IPR036514">
    <property type="entry name" value="SGNH_hydro_sf"/>
</dbReference>
<protein>
    <submittedName>
        <fullName evidence="2">GDSL-type esterase/lipase family protein</fullName>
    </submittedName>
</protein>
<dbReference type="PANTHER" id="PTHR30383:SF5">
    <property type="entry name" value="SGNH HYDROLASE-TYPE ESTERASE DOMAIN-CONTAINING PROTEIN"/>
    <property type="match status" value="1"/>
</dbReference>
<dbReference type="InterPro" id="IPR013830">
    <property type="entry name" value="SGNH_hydro"/>
</dbReference>
<proteinExistence type="predicted"/>
<dbReference type="EMBL" id="JBHTIB010000008">
    <property type="protein sequence ID" value="MFD0835291.1"/>
    <property type="molecule type" value="Genomic_DNA"/>
</dbReference>
<sequence length="215" mass="23979">MFRVNLVLLYVVLAFLTVSCSKQITKIACIGDSITEGSGIRYQSKSSYPVMLDSILGAKYSVLNSGKSGTTLHKNGDFPFWNTKEFSNVMAFNPDIIIIKLGTNDSKGQNWKIGHFEADYQSLIDTLKVLNNNPKIFVCLPVPAFETVWGINDSTITKGVIPIVNRIAEKNKLPVIDLYEGLKNYSEYFPDKIHPNEKGAKIMAEIIAKEIINNL</sequence>
<dbReference type="RefSeq" id="WP_379940330.1">
    <property type="nucleotide sequence ID" value="NZ_JBHTIB010000008.1"/>
</dbReference>
<feature type="domain" description="SGNH hydrolase-type esterase" evidence="1">
    <location>
        <begin position="29"/>
        <end position="201"/>
    </location>
</feature>
<dbReference type="Gene3D" id="3.40.50.1110">
    <property type="entry name" value="SGNH hydrolase"/>
    <property type="match status" value="1"/>
</dbReference>
<gene>
    <name evidence="2" type="ORF">ACFQ0I_05915</name>
</gene>
<accession>A0ABW3BQJ4</accession>
<dbReference type="InterPro" id="IPR051532">
    <property type="entry name" value="Ester_Hydrolysis_Enzymes"/>
</dbReference>